<dbReference type="InterPro" id="IPR009057">
    <property type="entry name" value="Homeodomain-like_sf"/>
</dbReference>
<dbReference type="PROSITE" id="PS51294">
    <property type="entry name" value="HTH_MYB"/>
    <property type="match status" value="2"/>
</dbReference>
<evidence type="ECO:0000259" key="1">
    <source>
        <dbReference type="PROSITE" id="PS50090"/>
    </source>
</evidence>
<dbReference type="Gene3D" id="1.10.10.60">
    <property type="entry name" value="Homeodomain-like"/>
    <property type="match status" value="2"/>
</dbReference>
<accession>A0ABR2JV09</accession>
<dbReference type="InterPro" id="IPR050560">
    <property type="entry name" value="MYB_TF"/>
</dbReference>
<keyword evidence="4" id="KW-1185">Reference proteome</keyword>
<dbReference type="PANTHER" id="PTHR45614:SF253">
    <property type="entry name" value="CHROMOSOME UNDETERMINED SCAFFOLD_38, WHOLE GENOME SHOTGUN SEQUENCE"/>
    <property type="match status" value="1"/>
</dbReference>
<organism evidence="3 4">
    <name type="scientific">Tritrichomonas musculus</name>
    <dbReference type="NCBI Taxonomy" id="1915356"/>
    <lineage>
        <taxon>Eukaryota</taxon>
        <taxon>Metamonada</taxon>
        <taxon>Parabasalia</taxon>
        <taxon>Tritrichomonadida</taxon>
        <taxon>Tritrichomonadidae</taxon>
        <taxon>Tritrichomonas</taxon>
    </lineage>
</organism>
<dbReference type="Proteomes" id="UP001470230">
    <property type="component" value="Unassembled WGS sequence"/>
</dbReference>
<feature type="domain" description="Myb-like" evidence="1">
    <location>
        <begin position="5"/>
        <end position="51"/>
    </location>
</feature>
<protein>
    <recommendedName>
        <fullName evidence="5">Myb-like DNA-binding domain containing protein</fullName>
    </recommendedName>
</protein>
<proteinExistence type="predicted"/>
<feature type="domain" description="HTH myb-type" evidence="2">
    <location>
        <begin position="1"/>
        <end position="55"/>
    </location>
</feature>
<dbReference type="PROSITE" id="PS50090">
    <property type="entry name" value="MYB_LIKE"/>
    <property type="match status" value="2"/>
</dbReference>
<evidence type="ECO:0000313" key="4">
    <source>
        <dbReference type="Proteomes" id="UP001470230"/>
    </source>
</evidence>
<feature type="domain" description="HTH myb-type" evidence="2">
    <location>
        <begin position="56"/>
        <end position="106"/>
    </location>
</feature>
<dbReference type="Pfam" id="PF13921">
    <property type="entry name" value="Myb_DNA-bind_6"/>
    <property type="match status" value="1"/>
</dbReference>
<dbReference type="SMART" id="SM00717">
    <property type="entry name" value="SANT"/>
    <property type="match status" value="2"/>
</dbReference>
<dbReference type="CDD" id="cd00167">
    <property type="entry name" value="SANT"/>
    <property type="match status" value="2"/>
</dbReference>
<evidence type="ECO:0008006" key="5">
    <source>
        <dbReference type="Google" id="ProtNLM"/>
    </source>
</evidence>
<feature type="domain" description="Myb-like" evidence="1">
    <location>
        <begin position="52"/>
        <end position="102"/>
    </location>
</feature>
<dbReference type="PANTHER" id="PTHR45614">
    <property type="entry name" value="MYB PROTEIN-RELATED"/>
    <property type="match status" value="1"/>
</dbReference>
<evidence type="ECO:0000313" key="3">
    <source>
        <dbReference type="EMBL" id="KAK8882705.1"/>
    </source>
</evidence>
<name>A0ABR2JV09_9EUKA</name>
<comment type="caution">
    <text evidence="3">The sequence shown here is derived from an EMBL/GenBank/DDBJ whole genome shotgun (WGS) entry which is preliminary data.</text>
</comment>
<dbReference type="SUPFAM" id="SSF46689">
    <property type="entry name" value="Homeodomain-like"/>
    <property type="match status" value="1"/>
</dbReference>
<dbReference type="InterPro" id="IPR001005">
    <property type="entry name" value="SANT/Myb"/>
</dbReference>
<reference evidence="3 4" key="1">
    <citation type="submission" date="2024-04" db="EMBL/GenBank/DDBJ databases">
        <title>Tritrichomonas musculus Genome.</title>
        <authorList>
            <person name="Alves-Ferreira E."/>
            <person name="Grigg M."/>
            <person name="Lorenzi H."/>
            <person name="Galac M."/>
        </authorList>
    </citation>
    <scope>NUCLEOTIDE SEQUENCE [LARGE SCALE GENOMIC DNA]</scope>
    <source>
        <strain evidence="3 4">EAF2021</strain>
    </source>
</reference>
<gene>
    <name evidence="3" type="ORF">M9Y10_045346</name>
</gene>
<sequence length="249" mass="29209">MNCPKKKFSPQEDALLIKLVEKHGACKWDTIALSMNGRKGRQCRDRYMNYLNPAVKRDEWTLEEDILLTEKVKEHGPKWAKISKFFEGRTGPALKNRWNYKLSRIENKNFQPILSNEQRNGEDESEIFRSPLNTNIEIKYPNLGNGRSKRPKSTHNLPNNYTSSAFDFFKKQDKKEKNIPIFKMPTNNIKSETKMEKFNKMNNEPQNFVNDTVIEEIFGHISREDELGLIFDCYDCLLGRENLASYFEA</sequence>
<dbReference type="InterPro" id="IPR017930">
    <property type="entry name" value="Myb_dom"/>
</dbReference>
<dbReference type="EMBL" id="JAPFFF010000009">
    <property type="protein sequence ID" value="KAK8882705.1"/>
    <property type="molecule type" value="Genomic_DNA"/>
</dbReference>
<evidence type="ECO:0000259" key="2">
    <source>
        <dbReference type="PROSITE" id="PS51294"/>
    </source>
</evidence>